<dbReference type="InterPro" id="IPR036871">
    <property type="entry name" value="PX_dom_sf"/>
</dbReference>
<dbReference type="Gene3D" id="1.10.238.10">
    <property type="entry name" value="EF-hand"/>
    <property type="match status" value="1"/>
</dbReference>
<protein>
    <recommendedName>
        <fullName evidence="5">Sorting nexin MVP1</fullName>
    </recommendedName>
</protein>
<dbReference type="OrthoDB" id="10064318at2759"/>
<comment type="subcellular location">
    <subcellularLocation>
        <location evidence="3">Cytoplasm</location>
    </subcellularLocation>
    <subcellularLocation>
        <location evidence="2">Membrane</location>
        <topology evidence="2">Peripheral membrane protein</topology>
        <orientation evidence="2">Cytoplasmic side</orientation>
    </subcellularLocation>
</comment>
<dbReference type="InterPro" id="IPR028662">
    <property type="entry name" value="SNX8/Mvp1"/>
</dbReference>
<dbReference type="InterPro" id="IPR027267">
    <property type="entry name" value="AH/BAR_dom_sf"/>
</dbReference>
<evidence type="ECO:0000256" key="9">
    <source>
        <dbReference type="ARBA" id="ARBA00023136"/>
    </source>
</evidence>
<dbReference type="InterPro" id="IPR011992">
    <property type="entry name" value="EF-hand-dom_pair"/>
</dbReference>
<comment type="similarity">
    <text evidence="4">Belongs to the sorting nexin family.</text>
</comment>
<dbReference type="Pfam" id="PF19566">
    <property type="entry name" value="Snx8_BAR_dom"/>
    <property type="match status" value="1"/>
</dbReference>
<keyword evidence="7" id="KW-0963">Cytoplasm</keyword>
<evidence type="ECO:0000256" key="5">
    <source>
        <dbReference type="ARBA" id="ARBA00014268"/>
    </source>
</evidence>
<evidence type="ECO:0000256" key="2">
    <source>
        <dbReference type="ARBA" id="ARBA00004287"/>
    </source>
</evidence>
<dbReference type="RefSeq" id="XP_036632148.1">
    <property type="nucleotide sequence ID" value="XM_036776129.1"/>
</dbReference>
<comment type="function">
    <text evidence="1">Required for vacuolar protein sorting.</text>
</comment>
<dbReference type="PROSITE" id="PS50195">
    <property type="entry name" value="PX"/>
    <property type="match status" value="1"/>
</dbReference>
<dbReference type="EMBL" id="JACETU010000004">
    <property type="protein sequence ID" value="KAF7430870.1"/>
    <property type="molecule type" value="Genomic_DNA"/>
</dbReference>
<dbReference type="PANTHER" id="PTHR47554:SF1">
    <property type="entry name" value="SORTING NEXIN MVP1"/>
    <property type="match status" value="1"/>
</dbReference>
<evidence type="ECO:0000256" key="3">
    <source>
        <dbReference type="ARBA" id="ARBA00004496"/>
    </source>
</evidence>
<dbReference type="CDD" id="cd07597">
    <property type="entry name" value="BAR_SNX8"/>
    <property type="match status" value="1"/>
</dbReference>
<reference evidence="12" key="1">
    <citation type="submission" date="2019-07" db="EMBL/GenBank/DDBJ databases">
        <authorList>
            <person name="Palmer J.M."/>
        </authorList>
    </citation>
    <scope>NUCLEOTIDE SEQUENCE</scope>
    <source>
        <strain evidence="12">PC9</strain>
    </source>
</reference>
<keyword evidence="13" id="KW-1185">Reference proteome</keyword>
<dbReference type="Gene3D" id="1.20.1270.60">
    <property type="entry name" value="Arfaptin homology (AH) domain/BAR domain"/>
    <property type="match status" value="1"/>
</dbReference>
<gene>
    <name evidence="12" type="primary">MVP1</name>
    <name evidence="12" type="ORF">PC9H_006584</name>
</gene>
<evidence type="ECO:0000256" key="10">
    <source>
        <dbReference type="SAM" id="MobiDB-lite"/>
    </source>
</evidence>
<keyword evidence="6" id="KW-0813">Transport</keyword>
<dbReference type="SUPFAM" id="SSF47473">
    <property type="entry name" value="EF-hand"/>
    <property type="match status" value="1"/>
</dbReference>
<dbReference type="Pfam" id="PF00787">
    <property type="entry name" value="PX"/>
    <property type="match status" value="1"/>
</dbReference>
<comment type="caution">
    <text evidence="12">The sequence shown here is derived from an EMBL/GenBank/DDBJ whole genome shotgun (WGS) entry which is preliminary data.</text>
</comment>
<feature type="region of interest" description="Disordered" evidence="10">
    <location>
        <begin position="170"/>
        <end position="231"/>
    </location>
</feature>
<evidence type="ECO:0000259" key="11">
    <source>
        <dbReference type="PROSITE" id="PS50195"/>
    </source>
</evidence>
<sequence>MFNSPRPAQRYAGATSGNFGGSFVDDNPLASSVYDGLDPWSAAPSPSPPPIPPAASNTVFSSVIADATVPSIYNKAFTAVDPDGIGETSVNALSRVLGTSSLPAATIDKIVNLVSSRPRVSKLEFFVALALVALAQSGKDVSIEQVAALSSRNDLPEPKLDLSSLVPSVSTFQPPPPPTYRQNTTSTVAAPGRSPGGITDDPWATGTSNVRFGGGLGTTPSGSGFDGARGSLANGAPSSLAGTGLPKEWWKRQETVRITILGQQGFILNRYTVYEISTDRGNPVTRRYSEFVFLWECLTRRYPFRLFPALPPKRIGSDEYFLEQRRRGLNRALNFVINHPVIKEDGLLAVFLTEPSFETWRKHTSVSLDEESASKRVDRLEEMTIPSDLEDKLAIVRNKIPALIEQWQRICILAERIIKRREAAAVRIPFFPIGIARGDAHVNADSSFGVPRLFNSLASPQLDSSVASVASLPGSPRIDSSIYGGHGAMPNSMYISTANINTSGTQQQGDLSRLTNTLRAVTEVMEHSWRGEEDELSSGVRQGLGQVAMHCSVQAEIAELRTRTLFDTTLESLKSQRDLYIAMRDLFVRQDRLSIDQVDRLKKRVETTSVRLDGIKSAQKEGWQEEAEKLVSAIERDQATIAAQLARRIFIRACMWHELRVVFHNRENTMLTVTAQAFAREEHAFAERVVDNWASMIDGIENMPYE</sequence>
<keyword evidence="8" id="KW-0653">Protein transport</keyword>
<evidence type="ECO:0000313" key="12">
    <source>
        <dbReference type="EMBL" id="KAF7430870.1"/>
    </source>
</evidence>
<dbReference type="InterPro" id="IPR035704">
    <property type="entry name" value="SNX8/Mvp1_PX"/>
</dbReference>
<feature type="domain" description="PX" evidence="11">
    <location>
        <begin position="252"/>
        <end position="358"/>
    </location>
</feature>
<evidence type="ECO:0000313" key="13">
    <source>
        <dbReference type="Proteomes" id="UP000623687"/>
    </source>
</evidence>
<dbReference type="GO" id="GO:0016020">
    <property type="term" value="C:membrane"/>
    <property type="evidence" value="ECO:0007669"/>
    <property type="project" value="UniProtKB-SubCell"/>
</dbReference>
<dbReference type="GO" id="GO:0032266">
    <property type="term" value="F:phosphatidylinositol-3-phosphate binding"/>
    <property type="evidence" value="ECO:0007669"/>
    <property type="project" value="TreeGrafter"/>
</dbReference>
<evidence type="ECO:0000256" key="8">
    <source>
        <dbReference type="ARBA" id="ARBA00022927"/>
    </source>
</evidence>
<keyword evidence="9" id="KW-0472">Membrane</keyword>
<proteinExistence type="inferred from homology"/>
<dbReference type="AlphaFoldDB" id="A0A8H6ZWY3"/>
<dbReference type="Gene3D" id="3.30.1520.10">
    <property type="entry name" value="Phox-like domain"/>
    <property type="match status" value="1"/>
</dbReference>
<name>A0A8H6ZWY3_PLEOS</name>
<accession>A0A8H6ZWY3</accession>
<evidence type="ECO:0000256" key="7">
    <source>
        <dbReference type="ARBA" id="ARBA00022490"/>
    </source>
</evidence>
<dbReference type="GO" id="GO:0005829">
    <property type="term" value="C:cytosol"/>
    <property type="evidence" value="ECO:0007669"/>
    <property type="project" value="GOC"/>
</dbReference>
<dbReference type="VEuPathDB" id="FungiDB:PC9H_006584"/>
<dbReference type="CDD" id="cd06866">
    <property type="entry name" value="PX_SNX8_Mvp1p_like"/>
    <property type="match status" value="1"/>
</dbReference>
<dbReference type="InterPro" id="IPR001683">
    <property type="entry name" value="PX_dom"/>
</dbReference>
<dbReference type="Proteomes" id="UP000623687">
    <property type="component" value="Unassembled WGS sequence"/>
</dbReference>
<evidence type="ECO:0000256" key="1">
    <source>
        <dbReference type="ARBA" id="ARBA00002474"/>
    </source>
</evidence>
<dbReference type="PANTHER" id="PTHR47554">
    <property type="entry name" value="SORTING NEXIN MVP1"/>
    <property type="match status" value="1"/>
</dbReference>
<dbReference type="GeneID" id="59376402"/>
<dbReference type="GO" id="GO:0006623">
    <property type="term" value="P:protein targeting to vacuole"/>
    <property type="evidence" value="ECO:0007669"/>
    <property type="project" value="TreeGrafter"/>
</dbReference>
<evidence type="ECO:0000256" key="4">
    <source>
        <dbReference type="ARBA" id="ARBA00010883"/>
    </source>
</evidence>
<evidence type="ECO:0000256" key="6">
    <source>
        <dbReference type="ARBA" id="ARBA00022448"/>
    </source>
</evidence>
<dbReference type="InterPro" id="IPR045734">
    <property type="entry name" value="Snx8_BAR_dom"/>
</dbReference>
<organism evidence="12 13">
    <name type="scientific">Pleurotus ostreatus</name>
    <name type="common">Oyster mushroom</name>
    <name type="synonym">White-rot fungus</name>
    <dbReference type="NCBI Taxonomy" id="5322"/>
    <lineage>
        <taxon>Eukaryota</taxon>
        <taxon>Fungi</taxon>
        <taxon>Dikarya</taxon>
        <taxon>Basidiomycota</taxon>
        <taxon>Agaricomycotina</taxon>
        <taxon>Agaricomycetes</taxon>
        <taxon>Agaricomycetidae</taxon>
        <taxon>Agaricales</taxon>
        <taxon>Pleurotineae</taxon>
        <taxon>Pleurotaceae</taxon>
        <taxon>Pleurotus</taxon>
    </lineage>
</organism>
<dbReference type="SMART" id="SM00312">
    <property type="entry name" value="PX"/>
    <property type="match status" value="1"/>
</dbReference>
<dbReference type="GO" id="GO:0042147">
    <property type="term" value="P:retrograde transport, endosome to Golgi"/>
    <property type="evidence" value="ECO:0007669"/>
    <property type="project" value="InterPro"/>
</dbReference>
<dbReference type="GO" id="GO:0005768">
    <property type="term" value="C:endosome"/>
    <property type="evidence" value="ECO:0007669"/>
    <property type="project" value="TreeGrafter"/>
</dbReference>
<dbReference type="SUPFAM" id="SSF64268">
    <property type="entry name" value="PX domain"/>
    <property type="match status" value="1"/>
</dbReference>